<evidence type="ECO:0000313" key="3">
    <source>
        <dbReference type="Proteomes" id="UP000321816"/>
    </source>
</evidence>
<dbReference type="SUPFAM" id="SSF51695">
    <property type="entry name" value="PLC-like phosphodiesterases"/>
    <property type="match status" value="1"/>
</dbReference>
<dbReference type="RefSeq" id="WP_147804948.1">
    <property type="nucleotide sequence ID" value="NZ_CP144914.1"/>
</dbReference>
<dbReference type="PANTHER" id="PTHR46211">
    <property type="entry name" value="GLYCEROPHOSPHORYL DIESTER PHOSPHODIESTERASE"/>
    <property type="match status" value="1"/>
</dbReference>
<organism evidence="2 3">
    <name type="scientific">Alkalicoccus halolimnae</name>
    <dbReference type="NCBI Taxonomy" id="1667239"/>
    <lineage>
        <taxon>Bacteria</taxon>
        <taxon>Bacillati</taxon>
        <taxon>Bacillota</taxon>
        <taxon>Bacilli</taxon>
        <taxon>Bacillales</taxon>
        <taxon>Bacillaceae</taxon>
        <taxon>Alkalicoccus</taxon>
    </lineage>
</organism>
<evidence type="ECO:0000259" key="1">
    <source>
        <dbReference type="PROSITE" id="PS51704"/>
    </source>
</evidence>
<dbReference type="PANTHER" id="PTHR46211:SF1">
    <property type="entry name" value="GLYCEROPHOSPHODIESTER PHOSPHODIESTERASE, CYTOPLASMIC"/>
    <property type="match status" value="1"/>
</dbReference>
<dbReference type="EMBL" id="CP144914">
    <property type="protein sequence ID" value="WWD80580.1"/>
    <property type="molecule type" value="Genomic_DNA"/>
</dbReference>
<dbReference type="InterPro" id="IPR030395">
    <property type="entry name" value="GP_PDE_dom"/>
</dbReference>
<dbReference type="GO" id="GO:0008081">
    <property type="term" value="F:phosphoric diester hydrolase activity"/>
    <property type="evidence" value="ECO:0007669"/>
    <property type="project" value="InterPro"/>
</dbReference>
<gene>
    <name evidence="2" type="ORF">FTX54_003155</name>
</gene>
<evidence type="ECO:0000313" key="2">
    <source>
        <dbReference type="EMBL" id="WWD80580.1"/>
    </source>
</evidence>
<dbReference type="Pfam" id="PF03009">
    <property type="entry name" value="GDPD"/>
    <property type="match status" value="1"/>
</dbReference>
<dbReference type="InterPro" id="IPR017946">
    <property type="entry name" value="PLC-like_Pdiesterase_TIM-brl"/>
</dbReference>
<dbReference type="Proteomes" id="UP000321816">
    <property type="component" value="Chromosome"/>
</dbReference>
<dbReference type="GO" id="GO:0006629">
    <property type="term" value="P:lipid metabolic process"/>
    <property type="evidence" value="ECO:0007669"/>
    <property type="project" value="InterPro"/>
</dbReference>
<dbReference type="AlphaFoldDB" id="A0A5C7F3N2"/>
<protein>
    <submittedName>
        <fullName evidence="2">Glycerophosphodiester phosphodiesterase family protein</fullName>
    </submittedName>
</protein>
<reference evidence="2 3" key="1">
    <citation type="submission" date="2024-01" db="EMBL/GenBank/DDBJ databases">
        <title>Complete Genome Sequence of Alkalicoccus halolimnae BZ-SZ-XJ29T, a Moderately Halophilic Bacterium Isolated from a Salt Lake.</title>
        <authorList>
            <person name="Zhao B."/>
        </authorList>
    </citation>
    <scope>NUCLEOTIDE SEQUENCE [LARGE SCALE GENOMIC DNA]</scope>
    <source>
        <strain evidence="2 3">BZ-SZ-XJ29</strain>
    </source>
</reference>
<dbReference type="PROSITE" id="PS51704">
    <property type="entry name" value="GP_PDE"/>
    <property type="match status" value="1"/>
</dbReference>
<dbReference type="Gene3D" id="3.20.20.190">
    <property type="entry name" value="Phosphatidylinositol (PI) phosphodiesterase"/>
    <property type="match status" value="1"/>
</dbReference>
<feature type="domain" description="GP-PDE" evidence="1">
    <location>
        <begin position="3"/>
        <end position="239"/>
    </location>
</feature>
<dbReference type="KEGG" id="ahal:FTX54_003155"/>
<accession>A0A5C7F3N2</accession>
<keyword evidence="3" id="KW-1185">Reference proteome</keyword>
<proteinExistence type="predicted"/>
<dbReference type="OrthoDB" id="384721at2"/>
<sequence length="241" mass="27457">MKTAVFAHRGYSSKYPENTMLAFRKAVEAGAEGIELDIQLTQDRELAVIHDSTLDRTTDGSGLVREKTLKELNRYSAGSLVNPLYREEKVPSLEEVLRWAQKKELTLNIELKHDPEDREIIAEELLRLLQVLPQKNSTIVSSFDHEALAYIKESEEHIVTAALSLGLLIDTAAYLKKYNIEGFHYYYPMLSSKDVKKLLHHGVKMRPFTVNDAESLKECYQSGCTAVITDDPHRALILRNR</sequence>
<name>A0A5C7F3N2_9BACI</name>